<evidence type="ECO:0000313" key="4">
    <source>
        <dbReference type="Proteomes" id="UP000070501"/>
    </source>
</evidence>
<dbReference type="GO" id="GO:0003677">
    <property type="term" value="F:DNA binding"/>
    <property type="evidence" value="ECO:0007669"/>
    <property type="project" value="InterPro"/>
</dbReference>
<dbReference type="OrthoDB" id="2399539at2759"/>
<dbReference type="GO" id="GO:0008270">
    <property type="term" value="F:zinc ion binding"/>
    <property type="evidence" value="ECO:0007669"/>
    <property type="project" value="InterPro"/>
</dbReference>
<sequence length="524" mass="57429">MRFLGCRYARSEQHRSAHLEAVLVAAEPAAAVVDDPFMVQFHLLHAIALFWTSHETRARESIGTAIDMAVRLGMHTREFAMDPAHNEEGDLVLAESWRRTWWQLVIVEGAMAATMRTFSVRVARVADITADLPCEEAQYENGKIPPPKTLEDFSNREFIPDDDGEGMFSSFAYLINVTRNIIALASMDQSSMPHILPPWQMLNELNAIVNAWLLLLPEEKKTMVTAEGEIDELMFQAHMSVHSTIIGLHRPFSDLIFNPLELISSCSSLPPEHRPPLEAQAIHTARVMASIEAQMRLLSLPLALPSTQSRFSSQETAPLVSTPALCAHSPFVTCMISTGTVPLLSACVSLYKTPEQSHKLSQARNHIRLSIGCMKSFADVWPRGQRNLREVQSIARHVLGVGGAAPSSTEESGATSTRQPARTCQQQISHSNEETLAVVAANLSSGNALGEAECLAVSSGDWRQLQQAIPSSSTTPDCVDTVIPASGVDNWSMPSLDLTADSCLWFSQYPVDIGMLPDHASDAS</sequence>
<dbReference type="EMBL" id="KQ964262">
    <property type="protein sequence ID" value="KXJ87592.1"/>
    <property type="molecule type" value="Genomic_DNA"/>
</dbReference>
<dbReference type="GO" id="GO:0006351">
    <property type="term" value="P:DNA-templated transcription"/>
    <property type="evidence" value="ECO:0007669"/>
    <property type="project" value="InterPro"/>
</dbReference>
<reference evidence="4" key="1">
    <citation type="submission" date="2016-02" db="EMBL/GenBank/DDBJ databases">
        <title>Draft genome sequence of Microdochium bolleyi, a fungal endophyte of beachgrass.</title>
        <authorList>
            <consortium name="DOE Joint Genome Institute"/>
            <person name="David A.S."/>
            <person name="May G."/>
            <person name="Haridas S."/>
            <person name="Lim J."/>
            <person name="Wang M."/>
            <person name="Labutti K."/>
            <person name="Lipzen A."/>
            <person name="Barry K."/>
            <person name="Grigoriev I.V."/>
        </authorList>
    </citation>
    <scope>NUCLEOTIDE SEQUENCE [LARGE SCALE GENOMIC DNA]</scope>
    <source>
        <strain evidence="4">J235TASD1</strain>
    </source>
</reference>
<dbReference type="Pfam" id="PF04082">
    <property type="entry name" value="Fungal_trans"/>
    <property type="match status" value="1"/>
</dbReference>
<keyword evidence="1" id="KW-0539">Nucleus</keyword>
<dbReference type="Proteomes" id="UP000070501">
    <property type="component" value="Unassembled WGS sequence"/>
</dbReference>
<dbReference type="PANTHER" id="PTHR47431:SF4">
    <property type="entry name" value="ZN(II)2CYS6 TRANSCRIPTION FACTOR (EUROFUNG)"/>
    <property type="match status" value="1"/>
</dbReference>
<accession>A0A136IRL6</accession>
<gene>
    <name evidence="3" type="ORF">Micbo1qcDRAFT_236418</name>
</gene>
<evidence type="ECO:0000313" key="3">
    <source>
        <dbReference type="EMBL" id="KXJ87592.1"/>
    </source>
</evidence>
<dbReference type="STRING" id="196109.A0A136IRL6"/>
<protein>
    <recommendedName>
        <fullName evidence="2">Xylanolytic transcriptional activator regulatory domain-containing protein</fullName>
    </recommendedName>
</protein>
<feature type="domain" description="Xylanolytic transcriptional activator regulatory" evidence="2">
    <location>
        <begin position="5"/>
        <end position="153"/>
    </location>
</feature>
<dbReference type="AlphaFoldDB" id="A0A136IRL6"/>
<keyword evidence="4" id="KW-1185">Reference proteome</keyword>
<organism evidence="3 4">
    <name type="scientific">Microdochium bolleyi</name>
    <dbReference type="NCBI Taxonomy" id="196109"/>
    <lineage>
        <taxon>Eukaryota</taxon>
        <taxon>Fungi</taxon>
        <taxon>Dikarya</taxon>
        <taxon>Ascomycota</taxon>
        <taxon>Pezizomycotina</taxon>
        <taxon>Sordariomycetes</taxon>
        <taxon>Xylariomycetidae</taxon>
        <taxon>Xylariales</taxon>
        <taxon>Microdochiaceae</taxon>
        <taxon>Microdochium</taxon>
    </lineage>
</organism>
<proteinExistence type="predicted"/>
<dbReference type="CDD" id="cd12148">
    <property type="entry name" value="fungal_TF_MHR"/>
    <property type="match status" value="1"/>
</dbReference>
<evidence type="ECO:0000259" key="2">
    <source>
        <dbReference type="Pfam" id="PF04082"/>
    </source>
</evidence>
<name>A0A136IRL6_9PEZI</name>
<evidence type="ECO:0000256" key="1">
    <source>
        <dbReference type="ARBA" id="ARBA00023242"/>
    </source>
</evidence>
<dbReference type="PANTHER" id="PTHR47431">
    <property type="entry name" value="ZN(II)2CYS6 TRANSCRIPTION FACTOR (EUROFUNG)-RELATED"/>
    <property type="match status" value="1"/>
</dbReference>
<dbReference type="InParanoid" id="A0A136IRL6"/>
<dbReference type="InterPro" id="IPR007219">
    <property type="entry name" value="XnlR_reg_dom"/>
</dbReference>